<feature type="domain" description="Reverse transcriptase zinc-binding" evidence="1">
    <location>
        <begin position="190"/>
        <end position="260"/>
    </location>
</feature>
<accession>A0ABQ8TPR1</accession>
<dbReference type="InterPro" id="IPR026960">
    <property type="entry name" value="RVT-Znf"/>
</dbReference>
<comment type="caution">
    <text evidence="2">The sequence shown here is derived from an EMBL/GenBank/DDBJ whole genome shotgun (WGS) entry which is preliminary data.</text>
</comment>
<keyword evidence="3" id="KW-1185">Reference proteome</keyword>
<protein>
    <recommendedName>
        <fullName evidence="1">Reverse transcriptase zinc-binding domain-containing protein</fullName>
    </recommendedName>
</protein>
<evidence type="ECO:0000259" key="1">
    <source>
        <dbReference type="Pfam" id="PF13966"/>
    </source>
</evidence>
<dbReference type="Proteomes" id="UP001148838">
    <property type="component" value="Unassembled WGS sequence"/>
</dbReference>
<name>A0ABQ8TPR1_PERAM</name>
<gene>
    <name evidence="2" type="ORF">ANN_10577</name>
</gene>
<evidence type="ECO:0000313" key="3">
    <source>
        <dbReference type="Proteomes" id="UP001148838"/>
    </source>
</evidence>
<reference evidence="2 3" key="1">
    <citation type="journal article" date="2022" name="Allergy">
        <title>Genome assembly and annotation of Periplaneta americana reveal a comprehensive cockroach allergen profile.</title>
        <authorList>
            <person name="Wang L."/>
            <person name="Xiong Q."/>
            <person name="Saelim N."/>
            <person name="Wang L."/>
            <person name="Nong W."/>
            <person name="Wan A.T."/>
            <person name="Shi M."/>
            <person name="Liu X."/>
            <person name="Cao Q."/>
            <person name="Hui J.H.L."/>
            <person name="Sookrung N."/>
            <person name="Leung T.F."/>
            <person name="Tungtrongchitr A."/>
            <person name="Tsui S.K.W."/>
        </authorList>
    </citation>
    <scope>NUCLEOTIDE SEQUENCE [LARGE SCALE GENOMIC DNA]</scope>
    <source>
        <strain evidence="2">PWHHKU_190912</strain>
    </source>
</reference>
<evidence type="ECO:0000313" key="2">
    <source>
        <dbReference type="EMBL" id="KAJ4448559.1"/>
    </source>
</evidence>
<dbReference type="Pfam" id="PF13966">
    <property type="entry name" value="zf-RVT"/>
    <property type="match status" value="1"/>
</dbReference>
<sequence length="352" mass="41622">MYFTPTLKFQLHTEPRPQIVSSTELLSIVRSRNMFAFSSDERAFNIESYFRTVNILSLSDSKNVWSLNVCTRRIQKLSSSRFSSRSSNSSSFLQTSNYSLIVVYRNLLHVQGQGDDFSFTFFSKWVSITKLENPPDLRCLPSHAPQVRTFKQEISYIPQNIPASVTAKYIYKYMNRSLPAPKIVCRFPVYNWKRIWKNIRNSVLTYKQQDLWFRVVNDIFPTNSKLYNIRLARTSLCPYCQEEDKLQHLFLECPRTKQYWGTAIQDISDMAHIPVKYVDLNFILKPSFYYKPKTTQAAIVKRLALCMETILRSELWNHLLQIIERELILKLTFSKTWISQKEYEIDPYEIEQ</sequence>
<organism evidence="2 3">
    <name type="scientific">Periplaneta americana</name>
    <name type="common">American cockroach</name>
    <name type="synonym">Blatta americana</name>
    <dbReference type="NCBI Taxonomy" id="6978"/>
    <lineage>
        <taxon>Eukaryota</taxon>
        <taxon>Metazoa</taxon>
        <taxon>Ecdysozoa</taxon>
        <taxon>Arthropoda</taxon>
        <taxon>Hexapoda</taxon>
        <taxon>Insecta</taxon>
        <taxon>Pterygota</taxon>
        <taxon>Neoptera</taxon>
        <taxon>Polyneoptera</taxon>
        <taxon>Dictyoptera</taxon>
        <taxon>Blattodea</taxon>
        <taxon>Blattoidea</taxon>
        <taxon>Blattidae</taxon>
        <taxon>Blattinae</taxon>
        <taxon>Periplaneta</taxon>
    </lineage>
</organism>
<proteinExistence type="predicted"/>
<dbReference type="EMBL" id="JAJSOF020000005">
    <property type="protein sequence ID" value="KAJ4448559.1"/>
    <property type="molecule type" value="Genomic_DNA"/>
</dbReference>